<dbReference type="EC" id="2.3.1.282" evidence="5"/>
<dbReference type="Gene3D" id="3.30.559.10">
    <property type="entry name" value="Chloramphenicol acetyltransferase-like domain"/>
    <property type="match status" value="1"/>
</dbReference>
<dbReference type="InterPro" id="IPR023213">
    <property type="entry name" value="CAT-like_dom_sf"/>
</dbReference>
<evidence type="ECO:0000256" key="5">
    <source>
        <dbReference type="ARBA" id="ARBA00012866"/>
    </source>
</evidence>
<evidence type="ECO:0000256" key="4">
    <source>
        <dbReference type="ARBA" id="ARBA00006558"/>
    </source>
</evidence>
<dbReference type="SUPFAM" id="SSF52777">
    <property type="entry name" value="CoA-dependent acyltransferases"/>
    <property type="match status" value="2"/>
</dbReference>
<evidence type="ECO:0000256" key="8">
    <source>
        <dbReference type="ARBA" id="ARBA00023315"/>
    </source>
</evidence>
<comment type="similarity">
    <text evidence="4">Belongs to the acyltransferase PapA5 family.</text>
</comment>
<dbReference type="Pfam" id="PF16911">
    <property type="entry name" value="PapA_C"/>
    <property type="match status" value="1"/>
</dbReference>
<name>A0ABQ3J0N4_9PSEU</name>
<reference evidence="14" key="1">
    <citation type="journal article" date="2019" name="Int. J. Syst. Evol. Microbiol.">
        <title>The Global Catalogue of Microorganisms (GCM) 10K type strain sequencing project: providing services to taxonomists for standard genome sequencing and annotation.</title>
        <authorList>
            <consortium name="The Broad Institute Genomics Platform"/>
            <consortium name="The Broad Institute Genome Sequencing Center for Infectious Disease"/>
            <person name="Wu L."/>
            <person name="Ma J."/>
        </authorList>
    </citation>
    <scope>NUCLEOTIDE SEQUENCE [LARGE SCALE GENOMIC DNA]</scope>
    <source>
        <strain evidence="14">CGMCC 4.7677</strain>
    </source>
</reference>
<evidence type="ECO:0000259" key="12">
    <source>
        <dbReference type="Pfam" id="PF16911"/>
    </source>
</evidence>
<comment type="catalytic activity">
    <reaction evidence="1">
        <text>2 a mycocerosyl-[mycocerosic acid synthase] + a phthiocerol = a dimycocerosyl phthiocerol + 2 holo-[mycocerosic acid synthase].</text>
        <dbReference type="EC" id="2.3.1.282"/>
    </reaction>
</comment>
<evidence type="ECO:0000313" key="13">
    <source>
        <dbReference type="EMBL" id="GHE98810.1"/>
    </source>
</evidence>
<comment type="catalytic activity">
    <reaction evidence="2">
        <text>2 a mycocerosyl-[mycocerosic acid synthase] + a phenolphthiocerol = a dimycocerosyl phenolphthiocerol + 2 holo-[mycocerosic acid synthase].</text>
        <dbReference type="EC" id="2.3.1.282"/>
    </reaction>
</comment>
<gene>
    <name evidence="13" type="ORF">GCM10017786_34700</name>
</gene>
<evidence type="ECO:0000256" key="2">
    <source>
        <dbReference type="ARBA" id="ARBA00000625"/>
    </source>
</evidence>
<sequence>MPLERQLDNIELQVMHYPSAVVVEYQGELVPEAMQEAYWQLCRRHPVLRTRVERRGADHFLVMPDETFPEVAVHDGGGEEHLRRVGLEWRLDRAVSQLTVVTGSGRGLVAMFTDHLIADGKAKSALFDELCALYGAILNGTPLSVEVGTALPAAPTDVLRSRVGDEAMPPVVHVSDPRDFVGVEALRRYIRLTERQTSRLVAVAKANGTSVHAVLCGVILLAQRRHWTDTAESKMVCLAPVNLRERVSPRVGALDTTNFIGVSPAEVKVEPDTDPIALGREVKQLLETAIANRQPEQEILARTSGSQSPPVGQDLGTAAISNLGVVPEYPQVPLLRIVDFQVFTHCVKGATPSYAAYTYQGRLGIEAFYRSDLYPAAQADGLVAEIGREIGGLLGDEYGDPVMTSVLVSDVP</sequence>
<keyword evidence="14" id="KW-1185">Reference proteome</keyword>
<keyword evidence="7" id="KW-0808">Transferase</keyword>
<organism evidence="13 14">
    <name type="scientific">Amycolatopsis deserti</name>
    <dbReference type="NCBI Taxonomy" id="185696"/>
    <lineage>
        <taxon>Bacteria</taxon>
        <taxon>Bacillati</taxon>
        <taxon>Actinomycetota</taxon>
        <taxon>Actinomycetes</taxon>
        <taxon>Pseudonocardiales</taxon>
        <taxon>Pseudonocardiaceae</taxon>
        <taxon>Amycolatopsis</taxon>
    </lineage>
</organism>
<comment type="caution">
    <text evidence="13">The sequence shown here is derived from an EMBL/GenBank/DDBJ whole genome shotgun (WGS) entry which is preliminary data.</text>
</comment>
<evidence type="ECO:0000256" key="3">
    <source>
        <dbReference type="ARBA" id="ARBA00001907"/>
    </source>
</evidence>
<evidence type="ECO:0000313" key="14">
    <source>
        <dbReference type="Proteomes" id="UP000605897"/>
    </source>
</evidence>
<dbReference type="Proteomes" id="UP000605897">
    <property type="component" value="Unassembled WGS sequence"/>
</dbReference>
<protein>
    <recommendedName>
        <fullName evidence="6">Phthiocerol/phthiodiolone dimycocerosyl transferase</fullName>
        <ecNumber evidence="5">2.3.1.282</ecNumber>
    </recommendedName>
    <alternativeName>
        <fullName evidence="11">Acyltransferase PapA5</fullName>
    </alternativeName>
    <alternativeName>
        <fullName evidence="9">Phthiocerol/phthiodiolone O-acyltransferase</fullName>
    </alternativeName>
    <alternativeName>
        <fullName evidence="10">Polyketide synthase-associated protein A5</fullName>
    </alternativeName>
</protein>
<keyword evidence="8" id="KW-0012">Acyltransferase</keyword>
<dbReference type="InterPro" id="IPR031641">
    <property type="entry name" value="PapA_C"/>
</dbReference>
<evidence type="ECO:0000256" key="9">
    <source>
        <dbReference type="ARBA" id="ARBA00030465"/>
    </source>
</evidence>
<evidence type="ECO:0000256" key="1">
    <source>
        <dbReference type="ARBA" id="ARBA00000026"/>
    </source>
</evidence>
<evidence type="ECO:0000256" key="7">
    <source>
        <dbReference type="ARBA" id="ARBA00022679"/>
    </source>
</evidence>
<dbReference type="RefSeq" id="WP_191245552.1">
    <property type="nucleotide sequence ID" value="NZ_BNAU01000003.1"/>
</dbReference>
<proteinExistence type="inferred from homology"/>
<dbReference type="InterPro" id="IPR052058">
    <property type="entry name" value="Alcohol_O-acetyltransferase"/>
</dbReference>
<evidence type="ECO:0000256" key="10">
    <source>
        <dbReference type="ARBA" id="ARBA00032317"/>
    </source>
</evidence>
<evidence type="ECO:0000256" key="11">
    <source>
        <dbReference type="ARBA" id="ARBA00033407"/>
    </source>
</evidence>
<accession>A0ABQ3J0N4</accession>
<feature type="domain" description="Phthiocerol/phthiodiolone dimycocerosyl transferase C-terminal" evidence="12">
    <location>
        <begin position="187"/>
        <end position="367"/>
    </location>
</feature>
<evidence type="ECO:0000256" key="6">
    <source>
        <dbReference type="ARBA" id="ARBA00013449"/>
    </source>
</evidence>
<dbReference type="PANTHER" id="PTHR28037">
    <property type="entry name" value="ALCOHOL O-ACETYLTRANSFERASE 1-RELATED"/>
    <property type="match status" value="1"/>
</dbReference>
<comment type="catalytic activity">
    <reaction evidence="3">
        <text>2 a mycocerosyl-[mycocerosic acid synthase] + a phthiodiolone = a dimycocerosyl phthiodiolone + 2 holo-[mycocerosic acid synthase].</text>
        <dbReference type="EC" id="2.3.1.282"/>
    </reaction>
</comment>
<dbReference type="Gene3D" id="3.30.559.30">
    <property type="entry name" value="Nonribosomal peptide synthetase, condensation domain"/>
    <property type="match status" value="1"/>
</dbReference>
<dbReference type="PANTHER" id="PTHR28037:SF1">
    <property type="entry name" value="ALCOHOL O-ACETYLTRANSFERASE 1-RELATED"/>
    <property type="match status" value="1"/>
</dbReference>
<dbReference type="EMBL" id="BNAU01000003">
    <property type="protein sequence ID" value="GHE98810.1"/>
    <property type="molecule type" value="Genomic_DNA"/>
</dbReference>